<dbReference type="Pfam" id="PF03471">
    <property type="entry name" value="CorC_HlyC"/>
    <property type="match status" value="1"/>
</dbReference>
<dbReference type="InterPro" id="IPR036318">
    <property type="entry name" value="FAD-bd_PCMH-like_sf"/>
</dbReference>
<feature type="transmembrane region" description="Helical" evidence="10">
    <location>
        <begin position="153"/>
        <end position="171"/>
    </location>
</feature>
<keyword evidence="6 8" id="KW-0472">Membrane</keyword>
<evidence type="ECO:0000256" key="3">
    <source>
        <dbReference type="ARBA" id="ARBA00022737"/>
    </source>
</evidence>
<evidence type="ECO:0000259" key="12">
    <source>
        <dbReference type="PROSITE" id="PS51846"/>
    </source>
</evidence>
<dbReference type="Pfam" id="PF01595">
    <property type="entry name" value="CNNM"/>
    <property type="match status" value="1"/>
</dbReference>
<evidence type="ECO:0000313" key="14">
    <source>
        <dbReference type="RefSeq" id="XP_011002487.1"/>
    </source>
</evidence>
<feature type="transmembrane region" description="Helical" evidence="10">
    <location>
        <begin position="98"/>
        <end position="117"/>
    </location>
</feature>
<dbReference type="CDD" id="cd04590">
    <property type="entry name" value="CBS_pair_CorC_HlyC_assoc"/>
    <property type="match status" value="1"/>
</dbReference>
<dbReference type="SUPFAM" id="SSF56176">
    <property type="entry name" value="FAD-binding/transporter-associated domain-like"/>
    <property type="match status" value="1"/>
</dbReference>
<dbReference type="PROSITE" id="PS51371">
    <property type="entry name" value="CBS"/>
    <property type="match status" value="2"/>
</dbReference>
<feature type="domain" description="CBS" evidence="11">
    <location>
        <begin position="419"/>
        <end position="477"/>
    </location>
</feature>
<feature type="compositionally biased region" description="Acidic residues" evidence="9">
    <location>
        <begin position="657"/>
        <end position="667"/>
    </location>
</feature>
<dbReference type="SMART" id="SM01091">
    <property type="entry name" value="CorC_HlyC"/>
    <property type="match status" value="1"/>
</dbReference>
<name>A0AAJ6T0J8_POPEU</name>
<dbReference type="InterPro" id="IPR046342">
    <property type="entry name" value="CBS_dom_sf"/>
</dbReference>
<evidence type="ECO:0000256" key="8">
    <source>
        <dbReference type="PROSITE-ProRule" id="PRU01193"/>
    </source>
</evidence>
<comment type="subcellular location">
    <subcellularLocation>
        <location evidence="1">Membrane</location>
        <topology evidence="1">Multi-pass membrane protein</topology>
    </subcellularLocation>
</comment>
<keyword evidence="5 7" id="KW-0129">CBS domain</keyword>
<evidence type="ECO:0000256" key="1">
    <source>
        <dbReference type="ARBA" id="ARBA00004141"/>
    </source>
</evidence>
<evidence type="ECO:0000313" key="13">
    <source>
        <dbReference type="Proteomes" id="UP000694918"/>
    </source>
</evidence>
<evidence type="ECO:0000256" key="10">
    <source>
        <dbReference type="SAM" id="Phobius"/>
    </source>
</evidence>
<dbReference type="Gene3D" id="3.30.465.10">
    <property type="match status" value="1"/>
</dbReference>
<evidence type="ECO:0000256" key="7">
    <source>
        <dbReference type="PROSITE-ProRule" id="PRU00703"/>
    </source>
</evidence>
<dbReference type="InterPro" id="IPR005170">
    <property type="entry name" value="Transptr-assoc_dom"/>
</dbReference>
<evidence type="ECO:0000256" key="2">
    <source>
        <dbReference type="ARBA" id="ARBA00022692"/>
    </source>
</evidence>
<proteinExistence type="predicted"/>
<dbReference type="AlphaFoldDB" id="A0AAJ6T0J8"/>
<dbReference type="InterPro" id="IPR044751">
    <property type="entry name" value="Ion_transp-like_CBS"/>
</dbReference>
<keyword evidence="13" id="KW-1185">Reference proteome</keyword>
<dbReference type="PROSITE" id="PS51846">
    <property type="entry name" value="CNNM"/>
    <property type="match status" value="1"/>
</dbReference>
<evidence type="ECO:0000256" key="4">
    <source>
        <dbReference type="ARBA" id="ARBA00022989"/>
    </source>
</evidence>
<dbReference type="SUPFAM" id="SSF54631">
    <property type="entry name" value="CBS-domain pair"/>
    <property type="match status" value="1"/>
</dbReference>
<feature type="compositionally biased region" description="Acidic residues" evidence="9">
    <location>
        <begin position="624"/>
        <end position="638"/>
    </location>
</feature>
<feature type="transmembrane region" description="Helical" evidence="10">
    <location>
        <begin position="206"/>
        <end position="225"/>
    </location>
</feature>
<feature type="compositionally biased region" description="Basic and acidic residues" evidence="9">
    <location>
        <begin position="639"/>
        <end position="648"/>
    </location>
</feature>
<keyword evidence="4 8" id="KW-1133">Transmembrane helix</keyword>
<dbReference type="SMART" id="SM00116">
    <property type="entry name" value="CBS"/>
    <property type="match status" value="2"/>
</dbReference>
<sequence length="667" mass="74551">MVMEIAFESSILGRPIFSSGTKTSSFLHYNRVSKIPFKVSQKSYQYPPRISSKLTDFRPYCSSILPRNRSKSSRNVSTDLGTDQNVNLELIKMLLKRGVVFGAMVCGVLVFGCRRVLASEGVVNAGYGVIGQSILLLRTAWPKVSQLLRVFKEQGLILAALLGLSAFFSMAETSITTLWPWKVRELAEKESDDGVFKMLRSDVTRFLTTILIGTTVVNIGATALVTEAATAIFGEAGISAATGVMTVAILLLTEITPKSIAVHNATEVARFVVRPVAWLSLVLYPVGRVVTYLSMGMLKMLGLKGRSEPYVTEDELKLMLRGAELSGAIEEEEQDMIENVLEIKDTHVREVMTPLVDVVAIDASGTLVDFHELWVTHQYSRVPVFEQRVDNIVGIAYAMDLLDYVQKGELLERTTVGDMAHKPTYFVPDSMSVWNLLREFRIRKVHMAVVLNEYGGTVGIVTLEDVVEEIVGEIFDENDSKEEIEKKTGYIVMRAEGIYDVDANTSIDQLSEDLNVKMPEGHQYETVSGFICEAFGYIPRTGETIKVVLEKETQEDVDEHTEGKSDRQELKEKHQIYKLEILAGNARKVSAVRFERINNGEALLEANEVTRLVPRIMKRKWSSDEESDGSDYDEDDEDSFQKRPEHSLSDSNVIAEHEEDNESPSGQ</sequence>
<feature type="region of interest" description="Disordered" evidence="9">
    <location>
        <begin position="620"/>
        <end position="667"/>
    </location>
</feature>
<feature type="domain" description="CBS" evidence="11">
    <location>
        <begin position="352"/>
        <end position="411"/>
    </location>
</feature>
<evidence type="ECO:0000259" key="11">
    <source>
        <dbReference type="PROSITE" id="PS51371"/>
    </source>
</evidence>
<dbReference type="InterPro" id="IPR002550">
    <property type="entry name" value="CNNM"/>
</dbReference>
<evidence type="ECO:0000256" key="6">
    <source>
        <dbReference type="ARBA" id="ARBA00023136"/>
    </source>
</evidence>
<dbReference type="FunFam" id="3.10.580.10:FF:000002">
    <property type="entry name" value="Magnesium/cobalt efflux protein CorC"/>
    <property type="match status" value="1"/>
</dbReference>
<dbReference type="RefSeq" id="XP_011002487.1">
    <property type="nucleotide sequence ID" value="XM_011004185.1"/>
</dbReference>
<evidence type="ECO:0000256" key="5">
    <source>
        <dbReference type="ARBA" id="ARBA00023122"/>
    </source>
</evidence>
<feature type="transmembrane region" description="Helical" evidence="10">
    <location>
        <begin position="237"/>
        <end position="256"/>
    </location>
</feature>
<dbReference type="Gene3D" id="3.10.580.10">
    <property type="entry name" value="CBS-domain"/>
    <property type="match status" value="1"/>
</dbReference>
<keyword evidence="2 8" id="KW-0812">Transmembrane</keyword>
<dbReference type="GO" id="GO:0050660">
    <property type="term" value="F:flavin adenine dinucleotide binding"/>
    <property type="evidence" value="ECO:0007669"/>
    <property type="project" value="InterPro"/>
</dbReference>
<dbReference type="KEGG" id="peu:105109463"/>
<evidence type="ECO:0000256" key="9">
    <source>
        <dbReference type="SAM" id="MobiDB-lite"/>
    </source>
</evidence>
<feature type="domain" description="CNNM transmembrane" evidence="12">
    <location>
        <begin position="147"/>
        <end position="333"/>
    </location>
</feature>
<keyword evidence="3" id="KW-0677">Repeat</keyword>
<gene>
    <name evidence="14" type="primary">LOC105109463</name>
</gene>
<dbReference type="PANTHER" id="PTHR22777:SF17">
    <property type="entry name" value="UPF0053 PROTEIN SLL0260"/>
    <property type="match status" value="1"/>
</dbReference>
<dbReference type="PANTHER" id="PTHR22777">
    <property type="entry name" value="HEMOLYSIN-RELATED"/>
    <property type="match status" value="1"/>
</dbReference>
<protein>
    <submittedName>
        <fullName evidence="14">DUF21 domain-containing protein At3g13070, chloroplastic isoform X1</fullName>
    </submittedName>
</protein>
<dbReference type="GO" id="GO:0016020">
    <property type="term" value="C:membrane"/>
    <property type="evidence" value="ECO:0007669"/>
    <property type="project" value="UniProtKB-SubCell"/>
</dbReference>
<dbReference type="GeneID" id="105109463"/>
<reference evidence="14" key="1">
    <citation type="submission" date="2025-08" db="UniProtKB">
        <authorList>
            <consortium name="RefSeq"/>
        </authorList>
    </citation>
    <scope>IDENTIFICATION</scope>
</reference>
<dbReference type="Proteomes" id="UP000694918">
    <property type="component" value="Unplaced"/>
</dbReference>
<feature type="transmembrane region" description="Helical" evidence="10">
    <location>
        <begin position="276"/>
        <end position="298"/>
    </location>
</feature>
<dbReference type="Pfam" id="PF00571">
    <property type="entry name" value="CBS"/>
    <property type="match status" value="2"/>
</dbReference>
<dbReference type="InterPro" id="IPR016169">
    <property type="entry name" value="FAD-bd_PCMH_sub2"/>
</dbReference>
<feature type="transmembrane region" description="Helical" evidence="10">
    <location>
        <begin position="123"/>
        <end position="141"/>
    </location>
</feature>
<organism evidence="13 14">
    <name type="scientific">Populus euphratica</name>
    <name type="common">Euphrates poplar</name>
    <dbReference type="NCBI Taxonomy" id="75702"/>
    <lineage>
        <taxon>Eukaryota</taxon>
        <taxon>Viridiplantae</taxon>
        <taxon>Streptophyta</taxon>
        <taxon>Embryophyta</taxon>
        <taxon>Tracheophyta</taxon>
        <taxon>Spermatophyta</taxon>
        <taxon>Magnoliopsida</taxon>
        <taxon>eudicotyledons</taxon>
        <taxon>Gunneridae</taxon>
        <taxon>Pentapetalae</taxon>
        <taxon>rosids</taxon>
        <taxon>fabids</taxon>
        <taxon>Malpighiales</taxon>
        <taxon>Salicaceae</taxon>
        <taxon>Saliceae</taxon>
        <taxon>Populus</taxon>
    </lineage>
</organism>
<accession>A0AAJ6T0J8</accession>
<dbReference type="InterPro" id="IPR000644">
    <property type="entry name" value="CBS_dom"/>
</dbReference>